<dbReference type="Gene3D" id="3.90.180.10">
    <property type="entry name" value="Medium-chain alcohol dehydrogenases, catalytic domain"/>
    <property type="match status" value="1"/>
</dbReference>
<keyword evidence="4 7" id="KW-0560">Oxidoreductase</keyword>
<dbReference type="InterPro" id="IPR011032">
    <property type="entry name" value="GroES-like_sf"/>
</dbReference>
<name>A0ABU2ZPK9_9ALTE</name>
<dbReference type="InterPro" id="IPR013154">
    <property type="entry name" value="ADH-like_N"/>
</dbReference>
<feature type="domain" description="Enoyl reductase (ER)" evidence="6">
    <location>
        <begin position="15"/>
        <end position="335"/>
    </location>
</feature>
<accession>A0ABU2ZPK9</accession>
<reference evidence="7 8" key="1">
    <citation type="submission" date="2023-09" db="EMBL/GenBank/DDBJ databases">
        <authorList>
            <person name="Rey-Velasco X."/>
        </authorList>
    </citation>
    <scope>NUCLEOTIDE SEQUENCE [LARGE SCALE GENOMIC DNA]</scope>
    <source>
        <strain evidence="7 8">P117</strain>
    </source>
</reference>
<dbReference type="InterPro" id="IPR013149">
    <property type="entry name" value="ADH-like_C"/>
</dbReference>
<keyword evidence="3 5" id="KW-0862">Zinc</keyword>
<protein>
    <submittedName>
        <fullName evidence="7">NAD(P)-dependent alcohol dehydrogenase</fullName>
        <ecNumber evidence="7">1.1.-.-</ecNumber>
    </submittedName>
</protein>
<dbReference type="PROSITE" id="PS00065">
    <property type="entry name" value="D_2_HYDROXYACID_DH_1"/>
    <property type="match status" value="1"/>
</dbReference>
<dbReference type="SUPFAM" id="SSF50129">
    <property type="entry name" value="GroES-like"/>
    <property type="match status" value="1"/>
</dbReference>
<comment type="caution">
    <text evidence="7">The sequence shown here is derived from an EMBL/GenBank/DDBJ whole genome shotgun (WGS) entry which is preliminary data.</text>
</comment>
<evidence type="ECO:0000256" key="4">
    <source>
        <dbReference type="ARBA" id="ARBA00023002"/>
    </source>
</evidence>
<dbReference type="CDD" id="cd05283">
    <property type="entry name" value="CAD1"/>
    <property type="match status" value="1"/>
</dbReference>
<dbReference type="EC" id="1.1.-.-" evidence="7"/>
<dbReference type="Gene3D" id="3.40.50.720">
    <property type="entry name" value="NAD(P)-binding Rossmann-like Domain"/>
    <property type="match status" value="1"/>
</dbReference>
<dbReference type="SMART" id="SM00829">
    <property type="entry name" value="PKS_ER"/>
    <property type="match status" value="1"/>
</dbReference>
<evidence type="ECO:0000259" key="6">
    <source>
        <dbReference type="SMART" id="SM00829"/>
    </source>
</evidence>
<evidence type="ECO:0000256" key="3">
    <source>
        <dbReference type="ARBA" id="ARBA00022833"/>
    </source>
</evidence>
<dbReference type="InterPro" id="IPR036291">
    <property type="entry name" value="NAD(P)-bd_dom_sf"/>
</dbReference>
<dbReference type="InterPro" id="IPR029752">
    <property type="entry name" value="D-isomer_DH_CS1"/>
</dbReference>
<evidence type="ECO:0000313" key="8">
    <source>
        <dbReference type="Proteomes" id="UP001253545"/>
    </source>
</evidence>
<dbReference type="Pfam" id="PF00107">
    <property type="entry name" value="ADH_zinc_N"/>
    <property type="match status" value="1"/>
</dbReference>
<dbReference type="Pfam" id="PF08240">
    <property type="entry name" value="ADH_N"/>
    <property type="match status" value="1"/>
</dbReference>
<proteinExistence type="inferred from homology"/>
<dbReference type="PROSITE" id="PS00059">
    <property type="entry name" value="ADH_ZINC"/>
    <property type="match status" value="1"/>
</dbReference>
<comment type="cofactor">
    <cofactor evidence="1 5">
        <name>Zn(2+)</name>
        <dbReference type="ChEBI" id="CHEBI:29105"/>
    </cofactor>
</comment>
<dbReference type="InterPro" id="IPR020843">
    <property type="entry name" value="ER"/>
</dbReference>
<evidence type="ECO:0000313" key="7">
    <source>
        <dbReference type="EMBL" id="MDT0593978.1"/>
    </source>
</evidence>
<evidence type="ECO:0000256" key="5">
    <source>
        <dbReference type="RuleBase" id="RU361277"/>
    </source>
</evidence>
<dbReference type="InterPro" id="IPR047109">
    <property type="entry name" value="CAD-like"/>
</dbReference>
<dbReference type="RefSeq" id="WP_311367471.1">
    <property type="nucleotide sequence ID" value="NZ_JAVRHX010000001.1"/>
</dbReference>
<dbReference type="SUPFAM" id="SSF51735">
    <property type="entry name" value="NAD(P)-binding Rossmann-fold domains"/>
    <property type="match status" value="1"/>
</dbReference>
<keyword evidence="8" id="KW-1185">Reference proteome</keyword>
<evidence type="ECO:0000256" key="1">
    <source>
        <dbReference type="ARBA" id="ARBA00001947"/>
    </source>
</evidence>
<dbReference type="PANTHER" id="PTHR42683">
    <property type="entry name" value="ALDEHYDE REDUCTASE"/>
    <property type="match status" value="1"/>
</dbReference>
<keyword evidence="2 5" id="KW-0479">Metal-binding</keyword>
<evidence type="ECO:0000256" key="2">
    <source>
        <dbReference type="ARBA" id="ARBA00022723"/>
    </source>
</evidence>
<gene>
    <name evidence="7" type="ORF">RM552_03870</name>
</gene>
<dbReference type="EMBL" id="JAVRHX010000001">
    <property type="protein sequence ID" value="MDT0593978.1"/>
    <property type="molecule type" value="Genomic_DNA"/>
</dbReference>
<dbReference type="Proteomes" id="UP001253545">
    <property type="component" value="Unassembled WGS sequence"/>
</dbReference>
<sequence length="339" mass="36571">MTQKTSQAYAANSAGKALEKINTQLPTLGDEQVRIKVHYCGICHSDLSMINNEWGLSAYPLIAGHEVAGEIVEVGSKVNKHDIGDLVGLGWHADYCEQCRSCDNGDHNLCSKAIGTIVQRHGGFSEYVQASQTSVVGLPEGLDLKSVGPMFCGGITVFNPLVQYDIKPTDKVAVIGIGGLGHLAVQFLSAWGCEVTAFTSSDNKADEAKKMGAHHVINSKDAAQIESVQGQFDLIISTVNVKLDWNLYMTTLQPKGRLHFVGATLEPLDIGAFSLISGQKSISGSPVGSPDTIKTMLEFANQHKIQPMVEMFPMSKINDALAHLKSGKARYRIVLQADF</sequence>
<organism evidence="7 8">
    <name type="scientific">Glaciecola petra</name>
    <dbReference type="NCBI Taxonomy" id="3075602"/>
    <lineage>
        <taxon>Bacteria</taxon>
        <taxon>Pseudomonadati</taxon>
        <taxon>Pseudomonadota</taxon>
        <taxon>Gammaproteobacteria</taxon>
        <taxon>Alteromonadales</taxon>
        <taxon>Alteromonadaceae</taxon>
        <taxon>Glaciecola</taxon>
    </lineage>
</organism>
<comment type="similarity">
    <text evidence="5">Belongs to the zinc-containing alcohol dehydrogenase family.</text>
</comment>
<dbReference type="GO" id="GO:0016491">
    <property type="term" value="F:oxidoreductase activity"/>
    <property type="evidence" value="ECO:0007669"/>
    <property type="project" value="UniProtKB-KW"/>
</dbReference>
<dbReference type="InterPro" id="IPR002328">
    <property type="entry name" value="ADH_Zn_CS"/>
</dbReference>